<sequence>MRSINLRRLEIIAVGLTALGKFLFYDVLNQQLIFILIMFIFWGVYITKRIKQSPESLREWGFRIDNFTRVLKTVLPYGIVAIVACVSIGMIRDTINIHWHIIPILLLYPIFGTLQQFLLMALFAGNLESTGRFSKVFIIIITSTLFGLLHYPYWWLVVGTFLLAILYSIIYLRERNLYVLGVFHGWLGAIFYYTVVEKDPFIEVFGWLIRQ</sequence>
<dbReference type="AlphaFoldDB" id="A0A239L2H2"/>
<accession>A0A239L2H2</accession>
<feature type="transmembrane region" description="Helical" evidence="1">
    <location>
        <begin position="70"/>
        <end position="91"/>
    </location>
</feature>
<keyword evidence="3" id="KW-0378">Hydrolase</keyword>
<dbReference type="Proteomes" id="UP000198393">
    <property type="component" value="Unassembled WGS sequence"/>
</dbReference>
<keyword evidence="4" id="KW-1185">Reference proteome</keyword>
<feature type="transmembrane region" description="Helical" evidence="1">
    <location>
        <begin position="133"/>
        <end position="149"/>
    </location>
</feature>
<evidence type="ECO:0000313" key="3">
    <source>
        <dbReference type="EMBL" id="SNT24766.1"/>
    </source>
</evidence>
<feature type="transmembrane region" description="Helical" evidence="1">
    <location>
        <begin position="155"/>
        <end position="172"/>
    </location>
</feature>
<feature type="domain" description="CAAX prenyl protease 2/Lysostaphin resistance protein A-like" evidence="2">
    <location>
        <begin position="101"/>
        <end position="186"/>
    </location>
</feature>
<gene>
    <name evidence="3" type="ORF">SAMN05421640_2936</name>
</gene>
<dbReference type="GO" id="GO:0006508">
    <property type="term" value="P:proteolysis"/>
    <property type="evidence" value="ECO:0007669"/>
    <property type="project" value="UniProtKB-KW"/>
</dbReference>
<proteinExistence type="predicted"/>
<protein>
    <submittedName>
        <fullName evidence="3">CAAX protease self-immunity</fullName>
    </submittedName>
</protein>
<dbReference type="GO" id="GO:0080120">
    <property type="term" value="P:CAAX-box protein maturation"/>
    <property type="evidence" value="ECO:0007669"/>
    <property type="project" value="UniProtKB-ARBA"/>
</dbReference>
<dbReference type="RefSeq" id="WP_089357632.1">
    <property type="nucleotide sequence ID" value="NZ_FZPD01000005.1"/>
</dbReference>
<name>A0A239L2H2_EKHLU</name>
<evidence type="ECO:0000313" key="4">
    <source>
        <dbReference type="Proteomes" id="UP000198393"/>
    </source>
</evidence>
<dbReference type="OrthoDB" id="1115671at2"/>
<reference evidence="3 4" key="1">
    <citation type="submission" date="2017-06" db="EMBL/GenBank/DDBJ databases">
        <authorList>
            <person name="Kim H.J."/>
            <person name="Triplett B.A."/>
        </authorList>
    </citation>
    <scope>NUCLEOTIDE SEQUENCE [LARGE SCALE GENOMIC DNA]</scope>
    <source>
        <strain evidence="3 4">DSM 19307</strain>
    </source>
</reference>
<feature type="transmembrane region" description="Helical" evidence="1">
    <location>
        <begin position="31"/>
        <end position="50"/>
    </location>
</feature>
<keyword evidence="1" id="KW-0812">Transmembrane</keyword>
<evidence type="ECO:0000256" key="1">
    <source>
        <dbReference type="SAM" id="Phobius"/>
    </source>
</evidence>
<organism evidence="3 4">
    <name type="scientific">Ekhidna lutea</name>
    <dbReference type="NCBI Taxonomy" id="447679"/>
    <lineage>
        <taxon>Bacteria</taxon>
        <taxon>Pseudomonadati</taxon>
        <taxon>Bacteroidota</taxon>
        <taxon>Cytophagia</taxon>
        <taxon>Cytophagales</taxon>
        <taxon>Reichenbachiellaceae</taxon>
        <taxon>Ekhidna</taxon>
    </lineage>
</organism>
<dbReference type="InterPro" id="IPR003675">
    <property type="entry name" value="Rce1/LyrA-like_dom"/>
</dbReference>
<dbReference type="GO" id="GO:0004175">
    <property type="term" value="F:endopeptidase activity"/>
    <property type="evidence" value="ECO:0007669"/>
    <property type="project" value="UniProtKB-ARBA"/>
</dbReference>
<feature type="transmembrane region" description="Helical" evidence="1">
    <location>
        <begin position="97"/>
        <end position="121"/>
    </location>
</feature>
<feature type="transmembrane region" description="Helical" evidence="1">
    <location>
        <begin position="177"/>
        <end position="195"/>
    </location>
</feature>
<keyword evidence="1" id="KW-1133">Transmembrane helix</keyword>
<dbReference type="EMBL" id="FZPD01000005">
    <property type="protein sequence ID" value="SNT24766.1"/>
    <property type="molecule type" value="Genomic_DNA"/>
</dbReference>
<keyword evidence="1" id="KW-0472">Membrane</keyword>
<dbReference type="Pfam" id="PF02517">
    <property type="entry name" value="Rce1-like"/>
    <property type="match status" value="1"/>
</dbReference>
<evidence type="ECO:0000259" key="2">
    <source>
        <dbReference type="Pfam" id="PF02517"/>
    </source>
</evidence>
<keyword evidence="3" id="KW-0645">Protease</keyword>